<dbReference type="GO" id="GO:0016758">
    <property type="term" value="F:hexosyltransferase activity"/>
    <property type="evidence" value="ECO:0007669"/>
    <property type="project" value="TreeGrafter"/>
</dbReference>
<organism evidence="3 4">
    <name type="scientific">Phocaeicola vulgatus</name>
    <name type="common">Bacteroides vulgatus</name>
    <dbReference type="NCBI Taxonomy" id="821"/>
    <lineage>
        <taxon>Bacteria</taxon>
        <taxon>Pseudomonadati</taxon>
        <taxon>Bacteroidota</taxon>
        <taxon>Bacteroidia</taxon>
        <taxon>Bacteroidales</taxon>
        <taxon>Bacteroidaceae</taxon>
        <taxon>Phocaeicola</taxon>
    </lineage>
</organism>
<dbReference type="NCBIfam" id="TIGR00696">
    <property type="entry name" value="wecG_tagA_cpsF"/>
    <property type="match status" value="1"/>
</dbReference>
<dbReference type="CDD" id="cd06533">
    <property type="entry name" value="Glyco_transf_WecG_TagA"/>
    <property type="match status" value="1"/>
</dbReference>
<dbReference type="InterPro" id="IPR004629">
    <property type="entry name" value="WecG_TagA_CpsF"/>
</dbReference>
<sequence>MKSKTKVRFLNLNILSLTQKELLEQMAEGVLYTPNLDHLIKLQRDREFYDIYQRAEWIVCDSQILYLASKLLKRSLPMAIPGSSFFTAFYNYHANNPNCKIFLLGAAEGVAKKAMENINRRVGRQIVVGAHSPSYGFEKNEQECEELIHIVNESGATVLLVGAGAPKQEKWIAKYRSRMSGVKLFMALGATIDFEAGNIKRAPRIFQILAMEWFYRFLKEPKRLFRRYFIDDIQFFYYFAKQLLGLYKDPFA</sequence>
<evidence type="ECO:0000256" key="1">
    <source>
        <dbReference type="ARBA" id="ARBA00022676"/>
    </source>
</evidence>
<dbReference type="PANTHER" id="PTHR34136:SF1">
    <property type="entry name" value="UDP-N-ACETYL-D-MANNOSAMINURONIC ACID TRANSFERASE"/>
    <property type="match status" value="1"/>
</dbReference>
<dbReference type="Pfam" id="PF03808">
    <property type="entry name" value="Glyco_tran_WecG"/>
    <property type="match status" value="1"/>
</dbReference>
<keyword evidence="1" id="KW-0328">Glycosyltransferase</keyword>
<evidence type="ECO:0000256" key="2">
    <source>
        <dbReference type="ARBA" id="ARBA00022679"/>
    </source>
</evidence>
<gene>
    <name evidence="3" type="ORF">GAS29_08400</name>
</gene>
<protein>
    <submittedName>
        <fullName evidence="3">WecB/TagA/CpsF family glycosyltransferase</fullName>
    </submittedName>
</protein>
<comment type="caution">
    <text evidence="3">The sequence shown here is derived from an EMBL/GenBank/DDBJ whole genome shotgun (WGS) entry which is preliminary data.</text>
</comment>
<keyword evidence="2 3" id="KW-0808">Transferase</keyword>
<dbReference type="AlphaFoldDB" id="A0A413M9B0"/>
<dbReference type="EMBL" id="WCWW01000015">
    <property type="protein sequence ID" value="KAB3857229.1"/>
    <property type="molecule type" value="Genomic_DNA"/>
</dbReference>
<dbReference type="PANTHER" id="PTHR34136">
    <property type="match status" value="1"/>
</dbReference>
<evidence type="ECO:0000313" key="3">
    <source>
        <dbReference type="EMBL" id="KAB3857229.1"/>
    </source>
</evidence>
<name>A0A413M9B0_PHOVU</name>
<accession>A0A413M9B0</accession>
<dbReference type="RefSeq" id="WP_117833611.1">
    <property type="nucleotide sequence ID" value="NZ_CAXTBS010000146.1"/>
</dbReference>
<proteinExistence type="predicted"/>
<evidence type="ECO:0000313" key="4">
    <source>
        <dbReference type="Proteomes" id="UP000441522"/>
    </source>
</evidence>
<dbReference type="Proteomes" id="UP000441522">
    <property type="component" value="Unassembled WGS sequence"/>
</dbReference>
<reference evidence="3 4" key="1">
    <citation type="journal article" date="2019" name="Nat. Med.">
        <title>A library of human gut bacterial isolates paired with longitudinal multiomics data enables mechanistic microbiome research.</title>
        <authorList>
            <person name="Poyet M."/>
            <person name="Groussin M."/>
            <person name="Gibbons S.M."/>
            <person name="Avila-Pacheco J."/>
            <person name="Jiang X."/>
            <person name="Kearney S.M."/>
            <person name="Perrotta A.R."/>
            <person name="Berdy B."/>
            <person name="Zhao S."/>
            <person name="Lieberman T.D."/>
            <person name="Swanson P.K."/>
            <person name="Smith M."/>
            <person name="Roesemann S."/>
            <person name="Alexander J.E."/>
            <person name="Rich S.A."/>
            <person name="Livny J."/>
            <person name="Vlamakis H."/>
            <person name="Clish C."/>
            <person name="Bullock K."/>
            <person name="Deik A."/>
            <person name="Scott J."/>
            <person name="Pierce K.A."/>
            <person name="Xavier R.J."/>
            <person name="Alm E.J."/>
        </authorList>
    </citation>
    <scope>NUCLEOTIDE SEQUENCE [LARGE SCALE GENOMIC DNA]</scope>
    <source>
        <strain evidence="3 4">BIOML-A5</strain>
    </source>
</reference>